<dbReference type="Proteomes" id="UP001550378">
    <property type="component" value="Unassembled WGS sequence"/>
</dbReference>
<feature type="signal peptide" evidence="2">
    <location>
        <begin position="1"/>
        <end position="22"/>
    </location>
</feature>
<reference evidence="3 4" key="1">
    <citation type="submission" date="2024-06" db="EMBL/GenBank/DDBJ databases">
        <title>The Natural Products Discovery Center: Release of the First 8490 Sequenced Strains for Exploring Actinobacteria Biosynthetic Diversity.</title>
        <authorList>
            <person name="Kalkreuter E."/>
            <person name="Kautsar S.A."/>
            <person name="Yang D."/>
            <person name="Bader C.D."/>
            <person name="Teijaro C.N."/>
            <person name="Fluegel L."/>
            <person name="Davis C.M."/>
            <person name="Simpson J.R."/>
            <person name="Lauterbach L."/>
            <person name="Steele A.D."/>
            <person name="Gui C."/>
            <person name="Meng S."/>
            <person name="Li G."/>
            <person name="Viehrig K."/>
            <person name="Ye F."/>
            <person name="Su P."/>
            <person name="Kiefer A.F."/>
            <person name="Nichols A."/>
            <person name="Cepeda A.J."/>
            <person name="Yan W."/>
            <person name="Fan B."/>
            <person name="Jiang Y."/>
            <person name="Adhikari A."/>
            <person name="Zheng C.-J."/>
            <person name="Schuster L."/>
            <person name="Cowan T.M."/>
            <person name="Smanski M.J."/>
            <person name="Chevrette M.G."/>
            <person name="De Carvalho L.P.S."/>
            <person name="Shen B."/>
        </authorList>
    </citation>
    <scope>NUCLEOTIDE SEQUENCE [LARGE SCALE GENOMIC DNA]</scope>
    <source>
        <strain evidence="3 4">NPDC006337</strain>
    </source>
</reference>
<comment type="caution">
    <text evidence="3">The sequence shown here is derived from an EMBL/GenBank/DDBJ whole genome shotgun (WGS) entry which is preliminary data.</text>
</comment>
<organism evidence="3 4">
    <name type="scientific">Streptomyces lavendulocolor</name>
    <dbReference type="NCBI Taxonomy" id="67316"/>
    <lineage>
        <taxon>Bacteria</taxon>
        <taxon>Bacillati</taxon>
        <taxon>Actinomycetota</taxon>
        <taxon>Actinomycetes</taxon>
        <taxon>Kitasatosporales</taxon>
        <taxon>Streptomycetaceae</taxon>
        <taxon>Streptomyces</taxon>
    </lineage>
</organism>
<dbReference type="RefSeq" id="WP_359656979.1">
    <property type="nucleotide sequence ID" value="NZ_JBEXZO010000003.1"/>
</dbReference>
<feature type="region of interest" description="Disordered" evidence="1">
    <location>
        <begin position="25"/>
        <end position="54"/>
    </location>
</feature>
<feature type="compositionally biased region" description="Basic and acidic residues" evidence="1">
    <location>
        <begin position="30"/>
        <end position="43"/>
    </location>
</feature>
<evidence type="ECO:0000313" key="3">
    <source>
        <dbReference type="EMBL" id="MEU0706744.1"/>
    </source>
</evidence>
<keyword evidence="4" id="KW-1185">Reference proteome</keyword>
<proteinExistence type="predicted"/>
<feature type="chain" id="PRO_5045139308" description="Lipoprotein" evidence="2">
    <location>
        <begin position="23"/>
        <end position="239"/>
    </location>
</feature>
<dbReference type="PROSITE" id="PS51257">
    <property type="entry name" value="PROKAR_LIPOPROTEIN"/>
    <property type="match status" value="1"/>
</dbReference>
<dbReference type="EMBL" id="JBEXZR010000003">
    <property type="protein sequence ID" value="MEU0706744.1"/>
    <property type="molecule type" value="Genomic_DNA"/>
</dbReference>
<evidence type="ECO:0000256" key="1">
    <source>
        <dbReference type="SAM" id="MobiDB-lite"/>
    </source>
</evidence>
<keyword evidence="2" id="KW-0732">Signal</keyword>
<evidence type="ECO:0000313" key="4">
    <source>
        <dbReference type="Proteomes" id="UP001550378"/>
    </source>
</evidence>
<gene>
    <name evidence="3" type="ORF">ABZ508_05085</name>
</gene>
<name>A0ABV2VZP1_9ACTN</name>
<evidence type="ECO:0008006" key="5">
    <source>
        <dbReference type="Google" id="ProtNLM"/>
    </source>
</evidence>
<accession>A0ABV2VZP1</accession>
<sequence>MRTRIRRGVAVALTVSALTFTAACGGSSDKGGDSAAKGKDKDAAAPADKPAATPLTAEQMKAGALTVADLPKGWTASKNPADDSAYKADKPECQPIATLLQNKVAGATIGANEDFAGGNGANQLSHQIMTFPGTGAADFVSPIGAALDKCTGFKVTMEGVPAELKVEKLTAPKAGEESHGVRVSMDLGGAMEFALHVVVARQGTGVSRLVYIPGTPAAAKDLDDLAKRAGDKFVKAAQG</sequence>
<evidence type="ECO:0000256" key="2">
    <source>
        <dbReference type="SAM" id="SignalP"/>
    </source>
</evidence>
<protein>
    <recommendedName>
        <fullName evidence="5">Lipoprotein</fullName>
    </recommendedName>
</protein>